<protein>
    <recommendedName>
        <fullName evidence="3">Zn-dependent hydrolase of the beta-lactamase fold-like protein</fullName>
    </recommendedName>
</protein>
<dbReference type="EMBL" id="LCQK01000001">
    <property type="protein sequence ID" value="KKW15265.1"/>
    <property type="molecule type" value="Genomic_DNA"/>
</dbReference>
<dbReference type="Proteomes" id="UP000034224">
    <property type="component" value="Unassembled WGS sequence"/>
</dbReference>
<evidence type="ECO:0000313" key="2">
    <source>
        <dbReference type="Proteomes" id="UP000034224"/>
    </source>
</evidence>
<dbReference type="STRING" id="1618665.UY55_C0001G0019"/>
<dbReference type="Pfam" id="PF13483">
    <property type="entry name" value="Lactamase_B_3"/>
    <property type="match status" value="1"/>
</dbReference>
<gene>
    <name evidence="1" type="ORF">UY55_C0001G0019</name>
</gene>
<dbReference type="InterPro" id="IPR036866">
    <property type="entry name" value="RibonucZ/Hydroxyglut_hydro"/>
</dbReference>
<proteinExistence type="predicted"/>
<dbReference type="SUPFAM" id="SSF56281">
    <property type="entry name" value="Metallo-hydrolase/oxidoreductase"/>
    <property type="match status" value="1"/>
</dbReference>
<dbReference type="Gene3D" id="3.60.15.10">
    <property type="entry name" value="Ribonuclease Z/Hydroxyacylglutathione hydrolase-like"/>
    <property type="match status" value="1"/>
</dbReference>
<name>A0A0G1W9L4_9BACT</name>
<dbReference type="AlphaFoldDB" id="A0A0G1W9L4"/>
<comment type="caution">
    <text evidence="1">The sequence shown here is derived from an EMBL/GenBank/DDBJ whole genome shotgun (WGS) entry which is preliminary data.</text>
</comment>
<accession>A0A0G1W9L4</accession>
<organism evidence="1 2">
    <name type="scientific">Candidatus Jorgensenbacteria bacterium GW2011_GWB1_50_10</name>
    <dbReference type="NCBI Taxonomy" id="1618665"/>
    <lineage>
        <taxon>Bacteria</taxon>
        <taxon>Candidatus Joergenseniibacteriota</taxon>
    </lineage>
</organism>
<sequence>MVITYNGDNYFKIQSGNFTVLIDPGDRRSFRGANAVLSTLKPAEAVPDEGETFFVDNQGEYEVGDLALKGISLGYEGGAERTAYRFELEGIKVLVLGHLVKEPAAETQEYFHGADVVIAPAGGKPYLSETLVGKIVRQIEPALIIPTLFNPPAGGLKNFLREFNKSECVPEEKLVLKAKDLKAGAMEVRCLK</sequence>
<evidence type="ECO:0008006" key="3">
    <source>
        <dbReference type="Google" id="ProtNLM"/>
    </source>
</evidence>
<evidence type="ECO:0000313" key="1">
    <source>
        <dbReference type="EMBL" id="KKW15265.1"/>
    </source>
</evidence>
<reference evidence="1 2" key="1">
    <citation type="journal article" date="2015" name="Nature">
        <title>rRNA introns, odd ribosomes, and small enigmatic genomes across a large radiation of phyla.</title>
        <authorList>
            <person name="Brown C.T."/>
            <person name="Hug L.A."/>
            <person name="Thomas B.C."/>
            <person name="Sharon I."/>
            <person name="Castelle C.J."/>
            <person name="Singh A."/>
            <person name="Wilkins M.J."/>
            <person name="Williams K.H."/>
            <person name="Banfield J.F."/>
        </authorList>
    </citation>
    <scope>NUCLEOTIDE SEQUENCE [LARGE SCALE GENOMIC DNA]</scope>
</reference>